<keyword evidence="6" id="KW-0503">Monooxygenase</keyword>
<dbReference type="PROSITE" id="PS00086">
    <property type="entry name" value="CYTOCHROME_P450"/>
    <property type="match status" value="1"/>
</dbReference>
<dbReference type="InterPro" id="IPR017972">
    <property type="entry name" value="Cyt_P450_CS"/>
</dbReference>
<evidence type="ECO:0000256" key="7">
    <source>
        <dbReference type="SAM" id="SignalP"/>
    </source>
</evidence>
<gene>
    <name evidence="8" type="ORF">TIFTF001_042405</name>
</gene>
<evidence type="ECO:0000256" key="5">
    <source>
        <dbReference type="ARBA" id="ARBA00023004"/>
    </source>
</evidence>
<dbReference type="PANTHER" id="PTHR47955:SF8">
    <property type="entry name" value="CYTOCHROME P450 71D11-LIKE"/>
    <property type="match status" value="1"/>
</dbReference>
<keyword evidence="4 6" id="KW-0560">Oxidoreductase</keyword>
<accession>A0AA87ZMP3</accession>
<evidence type="ECO:0000256" key="1">
    <source>
        <dbReference type="ARBA" id="ARBA00010617"/>
    </source>
</evidence>
<dbReference type="Pfam" id="PF00067">
    <property type="entry name" value="p450"/>
    <property type="match status" value="3"/>
</dbReference>
<name>A0AA87ZMP3_FICCA</name>
<reference evidence="8" key="1">
    <citation type="submission" date="2023-07" db="EMBL/GenBank/DDBJ databases">
        <title>draft genome sequence of fig (Ficus carica).</title>
        <authorList>
            <person name="Takahashi T."/>
            <person name="Nishimura K."/>
        </authorList>
    </citation>
    <scope>NUCLEOTIDE SEQUENCE</scope>
</reference>
<evidence type="ECO:0000313" key="8">
    <source>
        <dbReference type="EMBL" id="GMN36274.1"/>
    </source>
</evidence>
<dbReference type="PRINTS" id="PR00385">
    <property type="entry name" value="P450"/>
</dbReference>
<dbReference type="Gene3D" id="1.10.630.10">
    <property type="entry name" value="Cytochrome P450"/>
    <property type="match status" value="3"/>
</dbReference>
<evidence type="ECO:0000313" key="9">
    <source>
        <dbReference type="Proteomes" id="UP001187192"/>
    </source>
</evidence>
<keyword evidence="9" id="KW-1185">Reference proteome</keyword>
<dbReference type="SUPFAM" id="SSF48264">
    <property type="entry name" value="Cytochrome P450"/>
    <property type="match status" value="1"/>
</dbReference>
<protein>
    <recommendedName>
        <fullName evidence="10">Cytochrome P450</fullName>
    </recommendedName>
</protein>
<organism evidence="8 9">
    <name type="scientific">Ficus carica</name>
    <name type="common">Common fig</name>
    <dbReference type="NCBI Taxonomy" id="3494"/>
    <lineage>
        <taxon>Eukaryota</taxon>
        <taxon>Viridiplantae</taxon>
        <taxon>Streptophyta</taxon>
        <taxon>Embryophyta</taxon>
        <taxon>Tracheophyta</taxon>
        <taxon>Spermatophyta</taxon>
        <taxon>Magnoliopsida</taxon>
        <taxon>eudicotyledons</taxon>
        <taxon>Gunneridae</taxon>
        <taxon>Pentapetalae</taxon>
        <taxon>rosids</taxon>
        <taxon>fabids</taxon>
        <taxon>Rosales</taxon>
        <taxon>Moraceae</taxon>
        <taxon>Ficeae</taxon>
        <taxon>Ficus</taxon>
    </lineage>
</organism>
<dbReference type="InterPro" id="IPR036396">
    <property type="entry name" value="Cyt_P450_sf"/>
</dbReference>
<keyword evidence="7" id="KW-0732">Signal</keyword>
<dbReference type="GO" id="GO:0005506">
    <property type="term" value="F:iron ion binding"/>
    <property type="evidence" value="ECO:0007669"/>
    <property type="project" value="InterPro"/>
</dbReference>
<evidence type="ECO:0000256" key="3">
    <source>
        <dbReference type="ARBA" id="ARBA00022723"/>
    </source>
</evidence>
<proteinExistence type="inferred from homology"/>
<evidence type="ECO:0008006" key="10">
    <source>
        <dbReference type="Google" id="ProtNLM"/>
    </source>
</evidence>
<dbReference type="GO" id="GO:0004497">
    <property type="term" value="F:monooxygenase activity"/>
    <property type="evidence" value="ECO:0007669"/>
    <property type="project" value="UniProtKB-KW"/>
</dbReference>
<dbReference type="GO" id="GO:0016705">
    <property type="term" value="F:oxidoreductase activity, acting on paired donors, with incorporation or reduction of molecular oxygen"/>
    <property type="evidence" value="ECO:0007669"/>
    <property type="project" value="InterPro"/>
</dbReference>
<dbReference type="GO" id="GO:0020037">
    <property type="term" value="F:heme binding"/>
    <property type="evidence" value="ECO:0007669"/>
    <property type="project" value="InterPro"/>
</dbReference>
<dbReference type="PANTHER" id="PTHR47955">
    <property type="entry name" value="CYTOCHROME P450 FAMILY 71 PROTEIN"/>
    <property type="match status" value="1"/>
</dbReference>
<dbReference type="Proteomes" id="UP001187192">
    <property type="component" value="Unassembled WGS sequence"/>
</dbReference>
<comment type="caution">
    <text evidence="8">The sequence shown here is derived from an EMBL/GenBank/DDBJ whole genome shotgun (WGS) entry which is preliminary data.</text>
</comment>
<evidence type="ECO:0000256" key="6">
    <source>
        <dbReference type="RuleBase" id="RU000461"/>
    </source>
</evidence>
<dbReference type="InterPro" id="IPR001128">
    <property type="entry name" value="Cyt_P450"/>
</dbReference>
<sequence length="349" mass="39361">MENLIPHFLALLLFMLMTLKIANRKRSKTTNNSTPNLPPGPWKLPIIGNLLQLIGSLPHRRQRELSEQYGPLMHLQLGEVSHIVVSSAEIGKEMMKTHDINFSQRPFLHLVGKYFSVDIAFAPYGGYWRMLRKICTEELLSAKRVQSFRSIREEERLLAASVTKQDAFIAGVNKALKTAAVFSAFEAFPSQKWLRWISDKATSKTDEGEGDCLLDAHYNLQDSGELPVPLETENIKAVVVDIFVAGSDTSSAVIEWVMVEMLRNPRVMIKAQTEEEIPGTGVKRRFYPERFIDSSVDFRGDDFEFIPFGAGRRICPGISFAMADIELTLAKLLFHFDWKLPGGGQPCNT</sequence>
<feature type="signal peptide" evidence="7">
    <location>
        <begin position="1"/>
        <end position="22"/>
    </location>
</feature>
<keyword evidence="2 6" id="KW-0349">Heme</keyword>
<evidence type="ECO:0000256" key="2">
    <source>
        <dbReference type="ARBA" id="ARBA00022617"/>
    </source>
</evidence>
<keyword evidence="3 6" id="KW-0479">Metal-binding</keyword>
<comment type="similarity">
    <text evidence="1 6">Belongs to the cytochrome P450 family.</text>
</comment>
<feature type="chain" id="PRO_5041673152" description="Cytochrome P450" evidence="7">
    <location>
        <begin position="23"/>
        <end position="349"/>
    </location>
</feature>
<dbReference type="EMBL" id="BTGU01002287">
    <property type="protein sequence ID" value="GMN36274.1"/>
    <property type="molecule type" value="Genomic_DNA"/>
</dbReference>
<dbReference type="AlphaFoldDB" id="A0AA87ZMP3"/>
<evidence type="ECO:0000256" key="4">
    <source>
        <dbReference type="ARBA" id="ARBA00023002"/>
    </source>
</evidence>
<keyword evidence="5 6" id="KW-0408">Iron</keyword>